<proteinExistence type="predicted"/>
<reference evidence="1 2" key="1">
    <citation type="journal article" date="2017" name="Nature">
        <title>The Apostasia genome and the evolution of orchids.</title>
        <authorList>
            <person name="Zhang G.Q."/>
            <person name="Liu K.W."/>
            <person name="Li Z."/>
            <person name="Lohaus R."/>
            <person name="Hsiao Y.Y."/>
            <person name="Niu S.C."/>
            <person name="Wang J.Y."/>
            <person name="Lin Y.C."/>
            <person name="Xu Q."/>
            <person name="Chen L.J."/>
            <person name="Yoshida K."/>
            <person name="Fujiwara S."/>
            <person name="Wang Z.W."/>
            <person name="Zhang Y.Q."/>
            <person name="Mitsuda N."/>
            <person name="Wang M."/>
            <person name="Liu G.H."/>
            <person name="Pecoraro L."/>
            <person name="Huang H.X."/>
            <person name="Xiao X.J."/>
            <person name="Lin M."/>
            <person name="Wu X.Y."/>
            <person name="Wu W.L."/>
            <person name="Chen Y.Y."/>
            <person name="Chang S.B."/>
            <person name="Sakamoto S."/>
            <person name="Ohme-Takagi M."/>
            <person name="Yagi M."/>
            <person name="Zeng S.J."/>
            <person name="Shen C.Y."/>
            <person name="Yeh C.M."/>
            <person name="Luo Y.B."/>
            <person name="Tsai W.C."/>
            <person name="Van de Peer Y."/>
            <person name="Liu Z.J."/>
        </authorList>
    </citation>
    <scope>NUCLEOTIDE SEQUENCE [LARGE SCALE GENOMIC DNA]</scope>
    <source>
        <strain evidence="2">cv. Shenzhen</strain>
        <tissue evidence="1">Stem</tissue>
    </source>
</reference>
<evidence type="ECO:0000313" key="2">
    <source>
        <dbReference type="Proteomes" id="UP000236161"/>
    </source>
</evidence>
<dbReference type="OrthoDB" id="787000at2759"/>
<sequence>MSSPIRTQASAFNKIDPDKYCELYRNYGHKLHKCRALKALLYKLADQGRLEEFLLTTHTPKPGRKEVPPRRYFGDCIAGSHSCT</sequence>
<dbReference type="AlphaFoldDB" id="A0A2H9ZRN8"/>
<dbReference type="Proteomes" id="UP000236161">
    <property type="component" value="Unassembled WGS sequence"/>
</dbReference>
<organism evidence="1 2">
    <name type="scientific">Apostasia shenzhenica</name>
    <dbReference type="NCBI Taxonomy" id="1088818"/>
    <lineage>
        <taxon>Eukaryota</taxon>
        <taxon>Viridiplantae</taxon>
        <taxon>Streptophyta</taxon>
        <taxon>Embryophyta</taxon>
        <taxon>Tracheophyta</taxon>
        <taxon>Spermatophyta</taxon>
        <taxon>Magnoliopsida</taxon>
        <taxon>Liliopsida</taxon>
        <taxon>Asparagales</taxon>
        <taxon>Orchidaceae</taxon>
        <taxon>Apostasioideae</taxon>
        <taxon>Apostasia</taxon>
    </lineage>
</organism>
<name>A0A2H9ZRN8_9ASPA</name>
<accession>A0A2H9ZRN8</accession>
<keyword evidence="2" id="KW-1185">Reference proteome</keyword>
<evidence type="ECO:0000313" key="1">
    <source>
        <dbReference type="EMBL" id="PKA45956.1"/>
    </source>
</evidence>
<protein>
    <submittedName>
        <fullName evidence="1">Uncharacterized protein</fullName>
    </submittedName>
</protein>
<gene>
    <name evidence="1" type="ORF">AXF42_Ash019717</name>
</gene>
<dbReference type="EMBL" id="KZ454627">
    <property type="protein sequence ID" value="PKA45956.1"/>
    <property type="molecule type" value="Genomic_DNA"/>
</dbReference>